<keyword evidence="8 12" id="KW-0238">DNA-binding</keyword>
<evidence type="ECO:0000256" key="7">
    <source>
        <dbReference type="ARBA" id="ARBA00023014"/>
    </source>
</evidence>
<evidence type="ECO:0000259" key="11">
    <source>
        <dbReference type="SMART" id="SM00478"/>
    </source>
</evidence>
<keyword evidence="9" id="KW-0539">Nucleus</keyword>
<dbReference type="InterPro" id="IPR011257">
    <property type="entry name" value="DNA_glycosylase"/>
</dbReference>
<feature type="compositionally biased region" description="Polar residues" evidence="10">
    <location>
        <begin position="413"/>
        <end position="431"/>
    </location>
</feature>
<evidence type="ECO:0000256" key="4">
    <source>
        <dbReference type="ARBA" id="ARBA00022485"/>
    </source>
</evidence>
<comment type="subcellular location">
    <subcellularLocation>
        <location evidence="2">Nucleus</location>
    </subcellularLocation>
</comment>
<dbReference type="Gene3D" id="1.10.1670.10">
    <property type="entry name" value="Helix-hairpin-Helix base-excision DNA repair enzymes (C-terminal)"/>
    <property type="match status" value="1"/>
</dbReference>
<dbReference type="GO" id="GO:0046872">
    <property type="term" value="F:metal ion binding"/>
    <property type="evidence" value="ECO:0007669"/>
    <property type="project" value="UniProtKB-KW"/>
</dbReference>
<evidence type="ECO:0000256" key="9">
    <source>
        <dbReference type="ARBA" id="ARBA00023242"/>
    </source>
</evidence>
<dbReference type="Pfam" id="PF15628">
    <property type="entry name" value="RRM_DME"/>
    <property type="match status" value="1"/>
</dbReference>
<keyword evidence="7" id="KW-0411">Iron-sulfur</keyword>
<dbReference type="GO" id="GO:0141166">
    <property type="term" value="P:chromosomal 5-methylcytosine DNA demethylation pathway"/>
    <property type="evidence" value="ECO:0007669"/>
    <property type="project" value="InterPro"/>
</dbReference>
<keyword evidence="6" id="KW-0408">Iron</keyword>
<dbReference type="CDD" id="cd00056">
    <property type="entry name" value="ENDO3c"/>
    <property type="match status" value="1"/>
</dbReference>
<evidence type="ECO:0000256" key="10">
    <source>
        <dbReference type="SAM" id="MobiDB-lite"/>
    </source>
</evidence>
<gene>
    <name evidence="12" type="ORF">LIER_00331</name>
</gene>
<dbReference type="GO" id="GO:0003906">
    <property type="term" value="F:DNA-(apurinic or apyrimidinic site) endonuclease activity"/>
    <property type="evidence" value="ECO:0007669"/>
    <property type="project" value="UniProtKB-ARBA"/>
</dbReference>
<feature type="region of interest" description="Disordered" evidence="10">
    <location>
        <begin position="413"/>
        <end position="432"/>
    </location>
</feature>
<dbReference type="InterPro" id="IPR003651">
    <property type="entry name" value="Endonuclease3_FeS-loop_motif"/>
</dbReference>
<feature type="compositionally biased region" description="Basic residues" evidence="10">
    <location>
        <begin position="251"/>
        <end position="260"/>
    </location>
</feature>
<comment type="similarity">
    <text evidence="3">Belongs to the DNA glycosylase family. DEMETER subfamily.</text>
</comment>
<dbReference type="GO" id="GO:0019104">
    <property type="term" value="F:DNA N-glycosylase activity"/>
    <property type="evidence" value="ECO:0007669"/>
    <property type="project" value="InterPro"/>
</dbReference>
<feature type="domain" description="HhH-GPD" evidence="11">
    <location>
        <begin position="1217"/>
        <end position="1366"/>
    </location>
</feature>
<feature type="region of interest" description="Disordered" evidence="10">
    <location>
        <begin position="1164"/>
        <end position="1205"/>
    </location>
</feature>
<dbReference type="SMART" id="SM00478">
    <property type="entry name" value="ENDO3c"/>
    <property type="match status" value="1"/>
</dbReference>
<dbReference type="FunFam" id="1.10.1670.10:FF:000004">
    <property type="entry name" value="DNA glycosylase/AP lyase ROS1"/>
    <property type="match status" value="1"/>
</dbReference>
<dbReference type="InterPro" id="IPR028924">
    <property type="entry name" value="Perm-CXXC"/>
</dbReference>
<dbReference type="InterPro" id="IPR023170">
    <property type="entry name" value="HhH_base_excis_C"/>
</dbReference>
<dbReference type="InterPro" id="IPR028925">
    <property type="entry name" value="RRM_DME"/>
</dbReference>
<dbReference type="Pfam" id="PF15629">
    <property type="entry name" value="Perm-CXXC"/>
    <property type="match status" value="1"/>
</dbReference>
<dbReference type="PANTHER" id="PTHR46213:SF13">
    <property type="entry name" value="DEMETER-LIKE PROTEIN 2-RELATED"/>
    <property type="match status" value="1"/>
</dbReference>
<evidence type="ECO:0000256" key="2">
    <source>
        <dbReference type="ARBA" id="ARBA00004123"/>
    </source>
</evidence>
<protein>
    <submittedName>
        <fullName evidence="12">DNA-binding transcription factor</fullName>
    </submittedName>
</protein>
<feature type="compositionally biased region" description="Basic and acidic residues" evidence="10">
    <location>
        <begin position="937"/>
        <end position="951"/>
    </location>
</feature>
<reference evidence="12 13" key="1">
    <citation type="submission" date="2024-01" db="EMBL/GenBank/DDBJ databases">
        <title>The complete chloroplast genome sequence of Lithospermum erythrorhizon: insights into the phylogenetic relationship among Boraginaceae species and the maternal lineages of purple gromwells.</title>
        <authorList>
            <person name="Okada T."/>
            <person name="Watanabe K."/>
        </authorList>
    </citation>
    <scope>NUCLEOTIDE SEQUENCE [LARGE SCALE GENOMIC DNA]</scope>
</reference>
<organism evidence="12 13">
    <name type="scientific">Lithospermum erythrorhizon</name>
    <name type="common">Purple gromwell</name>
    <name type="synonym">Lithospermum officinale var. erythrorhizon</name>
    <dbReference type="NCBI Taxonomy" id="34254"/>
    <lineage>
        <taxon>Eukaryota</taxon>
        <taxon>Viridiplantae</taxon>
        <taxon>Streptophyta</taxon>
        <taxon>Embryophyta</taxon>
        <taxon>Tracheophyta</taxon>
        <taxon>Spermatophyta</taxon>
        <taxon>Magnoliopsida</taxon>
        <taxon>eudicotyledons</taxon>
        <taxon>Gunneridae</taxon>
        <taxon>Pentapetalae</taxon>
        <taxon>asterids</taxon>
        <taxon>lamiids</taxon>
        <taxon>Boraginales</taxon>
        <taxon>Boraginaceae</taxon>
        <taxon>Boraginoideae</taxon>
        <taxon>Lithospermeae</taxon>
        <taxon>Lithospermum</taxon>
    </lineage>
</organism>
<evidence type="ECO:0000256" key="6">
    <source>
        <dbReference type="ARBA" id="ARBA00023004"/>
    </source>
</evidence>
<keyword evidence="5" id="KW-0479">Metal-binding</keyword>
<dbReference type="GO" id="GO:0006284">
    <property type="term" value="P:base-excision repair"/>
    <property type="evidence" value="ECO:0007669"/>
    <property type="project" value="InterPro"/>
</dbReference>
<feature type="compositionally biased region" description="Basic residues" evidence="10">
    <location>
        <begin position="323"/>
        <end position="332"/>
    </location>
</feature>
<evidence type="ECO:0000313" key="12">
    <source>
        <dbReference type="EMBL" id="GAA0138620.1"/>
    </source>
</evidence>
<accession>A0AAV3NKL3</accession>
<feature type="region of interest" description="Disordered" evidence="10">
    <location>
        <begin position="1488"/>
        <end position="1514"/>
    </location>
</feature>
<dbReference type="InterPro" id="IPR044811">
    <property type="entry name" value="DME/ROS1"/>
</dbReference>
<keyword evidence="13" id="KW-1185">Reference proteome</keyword>
<dbReference type="SUPFAM" id="SSF48150">
    <property type="entry name" value="DNA-glycosylase"/>
    <property type="match status" value="1"/>
</dbReference>
<feature type="compositionally biased region" description="Polar residues" evidence="10">
    <location>
        <begin position="1171"/>
        <end position="1180"/>
    </location>
</feature>
<dbReference type="PANTHER" id="PTHR46213">
    <property type="entry name" value="TRANSCRIPTIONAL ACTIVATOR DEMETER"/>
    <property type="match status" value="1"/>
</dbReference>
<dbReference type="GO" id="GO:0005634">
    <property type="term" value="C:nucleus"/>
    <property type="evidence" value="ECO:0007669"/>
    <property type="project" value="UniProtKB-SubCell"/>
</dbReference>
<evidence type="ECO:0000256" key="1">
    <source>
        <dbReference type="ARBA" id="ARBA00001966"/>
    </source>
</evidence>
<feature type="region of interest" description="Disordered" evidence="10">
    <location>
        <begin position="922"/>
        <end position="953"/>
    </location>
</feature>
<name>A0AAV3NKL3_LITER</name>
<feature type="compositionally biased region" description="Polar residues" evidence="10">
    <location>
        <begin position="294"/>
        <end position="315"/>
    </location>
</feature>
<dbReference type="Gene3D" id="1.10.340.30">
    <property type="entry name" value="Hypothetical protein, domain 2"/>
    <property type="match status" value="1"/>
</dbReference>
<dbReference type="GO" id="GO:0003677">
    <property type="term" value="F:DNA binding"/>
    <property type="evidence" value="ECO:0007669"/>
    <property type="project" value="UniProtKB-KW"/>
</dbReference>
<comment type="cofactor">
    <cofactor evidence="1">
        <name>[4Fe-4S] cluster</name>
        <dbReference type="ChEBI" id="CHEBI:49883"/>
    </cofactor>
</comment>
<dbReference type="GO" id="GO:0035514">
    <property type="term" value="F:DNA demethylase activity"/>
    <property type="evidence" value="ECO:0007669"/>
    <property type="project" value="InterPro"/>
</dbReference>
<sequence>MEVNLEGHVEHVNDFQNVDPGGAMAPGKANIPNPNMIGQEQMLDYSNWFESYERGKSESLAFLGANADIGHQFQADTLHNSSFRNLLEFVTAGSNCYSRRASSSNATVDSQSGVRHLSSSQVYNHGNSSPYGLSYDFNLVPGAIPNVASRENISTRFAPITPDQATMAYKEQIFNSHNTSVPECTRDIELIEYLQKNEGNVELNVLLQTNADSQLLVDQSSARLTVDLQENHSPDKGCAQGSEFIKTPQQKSRKKRHRPKVVVEGKPKRTPKPATPKPAQEGSPPKRKYVRRASNVTVTPSQNLIENTDPQTTPPGSVEKPVLKRKYVRRKNVSNPDSAPLDDKLSTNDDMISRQTGYSCRKSLNFESENPHINNSSGISMDVGNEMPAKDQLNLDLLPKLPMELSLQGQATFPSTPFKTQQSHKSTSGHQAESFMGKGQIGFSIASHAKEVNDVQLMMGTDTQCARKSPTRSNCSSSTCLTLESEAKQLKRQHFQYSEAESSSPNFNGVTYNSLSSYARALPPNGMNSNGEISMLFPVINKKKRTTKCNMTEASKVNSMLAVTENCSTEKAYSTSEAQENHLTPTCTTWIPTTQYETSGNPRYSVVNYATLNENQISTGSLELAEFQGAKRKRSNGPTPPCSSPLGSCEQLLYYRRESGNNQEVMAKPNQFMEHLISEFPATGKTKKRSKRNFTSSSSLPYLYNQPHSLGIGSPLAVTSNCMSVMDEIIERLSLININIQRTRVSYHDQYDPLQMSYPEQNALVVYQRDGTIVPFSNSIVPVRKRKPRAKVDLDDETSRVWKLLLEDIKNEGIDGTDEEKAKWWEEERRVFRGRADSFIARMHLVQGDRRFTPWKGSVVDSVVGVFLTQNVSDHLSSSAYMSLAARYPPKSSIIPGASLGEEASLTTREPEVHVLEPDDIVSCHENPDQPTWDQGPSEHLEGDSRGKEADNVPEDAGSAIEVDDIISTQNSVNSLISRSEKCELNSLCTSEEESTKSEKIIFPSSTSFVELIHTVEGNSELQEDLQSNSEANLSEKRDSSFPSQIRHDIYSGMHKVPISASQECSTSDKQVSCTTENSGLSAGSANHTTVERFRRAQFEELPKSSSAGENLCYGIDVSLGAIEDTGLVVESQIQHQAFSSHNLYAKTSEVSEMNMVAENLPDLNEKPAHSSLNAGSEQLDNIVDPGNGSTPKEKGGRPGKQNQVAVDWDSLRREVLSDSIKRERTADTMDSLDFETIRCADVKDIADTIKARGMNNRLAARIKDFLDRLVREHGSIDLEWLRDVLPDKAKEYLLSFKGLGLKSVECVRLLTLHHLAFPVDVNVGRIAVRLGWVPLQPLPESLQLHLLEMYPVQESIQQYLWPRLCKLDQRTLYELHYQMITFGKVFCTKNKPNCNACPMRGECRHFASAFASARLSLPAPVEKSIVASAAEQVADHHPTGIHRSKKLCLPHANGQLGDDIQSSIGCASGSCSSPDLCLSQFNKHFGENSESSSSIPTDHVPATPEPNVEEPPSPELVHDQFVEPDMEDFEDFDEIPTIRLNMEQFAQNLKNLVGGNMEIQEHEMSKALVAITAEVASLPTPKLKNINRLRTEHHVYELPDSHPLLHGFERREPDDPCPYLLAIWTPGETADSIQPPERKCRSQETGGLCDDSTCFSCNSIREANSQIVRGTILVPCRTAMRGSFPLNGTYFQVNEVFADHDSSLNPVAVPRVWIWNLPRRTVYFGTSVPTIFKGLNTEEIQYCFWRGFVCVRGFEKCSRSPKPLIARLHFPASKMNNKSKTNVEE</sequence>
<feature type="region of interest" description="Disordered" evidence="10">
    <location>
        <begin position="231"/>
        <end position="350"/>
    </location>
</feature>
<dbReference type="InterPro" id="IPR003265">
    <property type="entry name" value="HhH-GPD_domain"/>
</dbReference>
<dbReference type="GO" id="GO:0051539">
    <property type="term" value="F:4 iron, 4 sulfur cluster binding"/>
    <property type="evidence" value="ECO:0007669"/>
    <property type="project" value="UniProtKB-KW"/>
</dbReference>
<dbReference type="EMBL" id="BAABME010000025">
    <property type="protein sequence ID" value="GAA0138620.1"/>
    <property type="molecule type" value="Genomic_DNA"/>
</dbReference>
<dbReference type="SMART" id="SM00525">
    <property type="entry name" value="FES"/>
    <property type="match status" value="1"/>
</dbReference>
<dbReference type="Proteomes" id="UP001454036">
    <property type="component" value="Unassembled WGS sequence"/>
</dbReference>
<evidence type="ECO:0000256" key="3">
    <source>
        <dbReference type="ARBA" id="ARBA00005646"/>
    </source>
</evidence>
<comment type="caution">
    <text evidence="12">The sequence shown here is derived from an EMBL/GenBank/DDBJ whole genome shotgun (WGS) entry which is preliminary data.</text>
</comment>
<proteinExistence type="inferred from homology"/>
<evidence type="ECO:0000256" key="5">
    <source>
        <dbReference type="ARBA" id="ARBA00022723"/>
    </source>
</evidence>
<evidence type="ECO:0000313" key="13">
    <source>
        <dbReference type="Proteomes" id="UP001454036"/>
    </source>
</evidence>
<evidence type="ECO:0000256" key="8">
    <source>
        <dbReference type="ARBA" id="ARBA00023125"/>
    </source>
</evidence>
<keyword evidence="4" id="KW-0004">4Fe-4S</keyword>